<dbReference type="InterPro" id="IPR007042">
    <property type="entry name" value="SERRATE/Ars2_C"/>
</dbReference>
<dbReference type="PANTHER" id="PTHR13165:SF5">
    <property type="entry name" value="C2H2-TYPE DOMAIN-CONTAINING PROTEIN"/>
    <property type="match status" value="1"/>
</dbReference>
<feature type="compositionally biased region" description="Pro residues" evidence="1">
    <location>
        <begin position="63"/>
        <end position="75"/>
    </location>
</feature>
<feature type="region of interest" description="Disordered" evidence="1">
    <location>
        <begin position="39"/>
        <end position="271"/>
    </location>
</feature>
<reference evidence="3 4" key="1">
    <citation type="submission" date="2024-02" db="EMBL/GenBank/DDBJ databases">
        <title>High-quality chromosome-scale genome assembly of Pensacola bahiagrass (Paspalum notatum Flugge var. saurae).</title>
        <authorList>
            <person name="Vega J.M."/>
            <person name="Podio M."/>
            <person name="Orjuela J."/>
            <person name="Siena L.A."/>
            <person name="Pessino S.C."/>
            <person name="Combes M.C."/>
            <person name="Mariac C."/>
            <person name="Albertini E."/>
            <person name="Pupilli F."/>
            <person name="Ortiz J.P.A."/>
            <person name="Leblanc O."/>
        </authorList>
    </citation>
    <scope>NUCLEOTIDE SEQUENCE [LARGE SCALE GENOMIC DNA]</scope>
    <source>
        <strain evidence="3">R1</strain>
        <tissue evidence="3">Leaf</tissue>
    </source>
</reference>
<dbReference type="PROSITE" id="PS00028">
    <property type="entry name" value="ZINC_FINGER_C2H2_1"/>
    <property type="match status" value="1"/>
</dbReference>
<evidence type="ECO:0000259" key="2">
    <source>
        <dbReference type="PROSITE" id="PS00028"/>
    </source>
</evidence>
<feature type="compositionally biased region" description="Basic residues" evidence="1">
    <location>
        <begin position="224"/>
        <end position="239"/>
    </location>
</feature>
<evidence type="ECO:0000313" key="3">
    <source>
        <dbReference type="EMBL" id="WVZ77915.1"/>
    </source>
</evidence>
<protein>
    <recommendedName>
        <fullName evidence="2">C2H2-type domain-containing protein</fullName>
    </recommendedName>
</protein>
<dbReference type="GO" id="GO:0016604">
    <property type="term" value="C:nuclear body"/>
    <property type="evidence" value="ECO:0007669"/>
    <property type="project" value="TreeGrafter"/>
</dbReference>
<evidence type="ECO:0000256" key="1">
    <source>
        <dbReference type="SAM" id="MobiDB-lite"/>
    </source>
</evidence>
<feature type="compositionally biased region" description="Pro residues" evidence="1">
    <location>
        <begin position="111"/>
        <end position="121"/>
    </location>
</feature>
<dbReference type="Pfam" id="PF04959">
    <property type="entry name" value="ARS2"/>
    <property type="match status" value="1"/>
</dbReference>
<proteinExistence type="predicted"/>
<dbReference type="Proteomes" id="UP001341281">
    <property type="component" value="Chromosome 05"/>
</dbReference>
<feature type="compositionally biased region" description="Polar residues" evidence="1">
    <location>
        <begin position="39"/>
        <end position="52"/>
    </location>
</feature>
<feature type="non-terminal residue" evidence="3">
    <location>
        <position position="630"/>
    </location>
</feature>
<dbReference type="AlphaFoldDB" id="A0AAQ3TU98"/>
<evidence type="ECO:0000313" key="4">
    <source>
        <dbReference type="Proteomes" id="UP001341281"/>
    </source>
</evidence>
<gene>
    <name evidence="3" type="ORF">U9M48_025710</name>
</gene>
<accession>A0AAQ3TU98</accession>
<dbReference type="Pfam" id="PF12066">
    <property type="entry name" value="SERRATE_Ars2_N"/>
    <property type="match status" value="1"/>
</dbReference>
<feature type="compositionally biased region" description="Low complexity" evidence="1">
    <location>
        <begin position="76"/>
        <end position="100"/>
    </location>
</feature>
<dbReference type="GO" id="GO:0031053">
    <property type="term" value="P:primary miRNA processing"/>
    <property type="evidence" value="ECO:0007669"/>
    <property type="project" value="TreeGrafter"/>
</dbReference>
<name>A0AAQ3TU98_PASNO</name>
<feature type="compositionally biased region" description="Basic residues" evidence="1">
    <location>
        <begin position="205"/>
        <end position="214"/>
    </location>
</feature>
<dbReference type="InterPro" id="IPR021933">
    <property type="entry name" value="SERRATE/Ars2_N"/>
</dbReference>
<sequence length="630" mass="70252">NDHCSPLFLQSTPCRRLNQPSIKTLNPATLRSVLAPTYSQWSTPPAGPSSTLLPRAASRLAGAPPPDAAPSPSPSTAPAGAPSRPERPAGAGRRSASSRGGARGVRRLTPRLPPPLPPPLGSPRLEGFARSPGRRASPEAGGRRSTPTPRVPDDALRFPLPPPHPPLGSSRPEQGAVARLECDDDARLAPRSTRRSASHGAGGGGRRRRRRSPPRRSPSPAPPKRSRRGSSCWNRRRRSECRGGDACGRSRSPDRPHSGYGSTTNGPDNTEMLGLMTYKQFIQLLEDDVSPAQAGDRYQEYRTEYINTQKRAYFDLNKNEDWLKDMYHPTKLLHVIERRNDFCKTVANDFTLDLLNGTLDMSATAEDDAEYGEKKRKLGRGSRKEIEPLPAAPEAHPISAQYRWIRTDIDRTLALVKKLDSEKNILRNVLLTGDHGKSKVDKSCRSMRLIVRGLNTVKALEGVELLDTLLTYLWRVHGVDYYGMSEMKYAKGFRHVRAENKSGSRAENINATDWENKLDSFWEERLVNGEDPLLVLTAKDKIDAEIVEVLEQYVRKMRDENYVWKYGCGAKGCEKLFHAPEYVHKHLRLKHPDLVSILASRVENDIYFQNYMNDPDAPGGKPVMQQTVPD</sequence>
<dbReference type="InterPro" id="IPR013087">
    <property type="entry name" value="Znf_C2H2_type"/>
</dbReference>
<feature type="domain" description="C2H2-type" evidence="2">
    <location>
        <begin position="568"/>
        <end position="591"/>
    </location>
</feature>
<dbReference type="PANTHER" id="PTHR13165">
    <property type="entry name" value="ARSENITE-RESISTANCE PROTEIN 2"/>
    <property type="match status" value="1"/>
</dbReference>
<keyword evidence="4" id="KW-1185">Reference proteome</keyword>
<dbReference type="InterPro" id="IPR039727">
    <property type="entry name" value="SE/Ars2"/>
</dbReference>
<dbReference type="EMBL" id="CP144749">
    <property type="protein sequence ID" value="WVZ77915.1"/>
    <property type="molecule type" value="Genomic_DNA"/>
</dbReference>
<organism evidence="3 4">
    <name type="scientific">Paspalum notatum var. saurae</name>
    <dbReference type="NCBI Taxonomy" id="547442"/>
    <lineage>
        <taxon>Eukaryota</taxon>
        <taxon>Viridiplantae</taxon>
        <taxon>Streptophyta</taxon>
        <taxon>Embryophyta</taxon>
        <taxon>Tracheophyta</taxon>
        <taxon>Spermatophyta</taxon>
        <taxon>Magnoliopsida</taxon>
        <taxon>Liliopsida</taxon>
        <taxon>Poales</taxon>
        <taxon>Poaceae</taxon>
        <taxon>PACMAD clade</taxon>
        <taxon>Panicoideae</taxon>
        <taxon>Andropogonodae</taxon>
        <taxon>Paspaleae</taxon>
        <taxon>Paspalinae</taxon>
        <taxon>Paspalum</taxon>
    </lineage>
</organism>